<organism evidence="2 3">
    <name type="scientific">Linum trigynum</name>
    <dbReference type="NCBI Taxonomy" id="586398"/>
    <lineage>
        <taxon>Eukaryota</taxon>
        <taxon>Viridiplantae</taxon>
        <taxon>Streptophyta</taxon>
        <taxon>Embryophyta</taxon>
        <taxon>Tracheophyta</taxon>
        <taxon>Spermatophyta</taxon>
        <taxon>Magnoliopsida</taxon>
        <taxon>eudicotyledons</taxon>
        <taxon>Gunneridae</taxon>
        <taxon>Pentapetalae</taxon>
        <taxon>rosids</taxon>
        <taxon>fabids</taxon>
        <taxon>Malpighiales</taxon>
        <taxon>Linaceae</taxon>
        <taxon>Linum</taxon>
    </lineage>
</organism>
<reference evidence="2 3" key="1">
    <citation type="submission" date="2024-04" db="EMBL/GenBank/DDBJ databases">
        <authorList>
            <person name="Fracassetti M."/>
        </authorList>
    </citation>
    <scope>NUCLEOTIDE SEQUENCE [LARGE SCALE GENOMIC DNA]</scope>
</reference>
<name>A0AAV2F747_9ROSI</name>
<keyword evidence="3" id="KW-1185">Reference proteome</keyword>
<keyword evidence="1" id="KW-0472">Membrane</keyword>
<dbReference type="AlphaFoldDB" id="A0AAV2F747"/>
<proteinExistence type="predicted"/>
<protein>
    <submittedName>
        <fullName evidence="2">Uncharacterized protein</fullName>
    </submittedName>
</protein>
<keyword evidence="1" id="KW-0812">Transmembrane</keyword>
<sequence length="92" mass="10281">MWIFPFIGLACFVGIIHWLIQYFKSQGTMATSVAIHQSAGEDQVVEFSAKDTASGMQWAKLSLLGRLFMENPPILYVIGKIVNGAWEMLCNL</sequence>
<dbReference type="Proteomes" id="UP001497516">
    <property type="component" value="Chromosome 6"/>
</dbReference>
<evidence type="ECO:0000313" key="2">
    <source>
        <dbReference type="EMBL" id="CAL1393275.1"/>
    </source>
</evidence>
<accession>A0AAV2F747</accession>
<feature type="transmembrane region" description="Helical" evidence="1">
    <location>
        <begin position="6"/>
        <end position="23"/>
    </location>
</feature>
<gene>
    <name evidence="2" type="ORF">LTRI10_LOCUS33865</name>
</gene>
<dbReference type="EMBL" id="OZ034819">
    <property type="protein sequence ID" value="CAL1393275.1"/>
    <property type="molecule type" value="Genomic_DNA"/>
</dbReference>
<keyword evidence="1" id="KW-1133">Transmembrane helix</keyword>
<evidence type="ECO:0000256" key="1">
    <source>
        <dbReference type="SAM" id="Phobius"/>
    </source>
</evidence>
<evidence type="ECO:0000313" key="3">
    <source>
        <dbReference type="Proteomes" id="UP001497516"/>
    </source>
</evidence>